<protein>
    <recommendedName>
        <fullName evidence="15 16">Type III pantothenate kinase</fullName>
        <ecNumber evidence="6 16">2.7.1.33</ecNumber>
    </recommendedName>
    <alternativeName>
        <fullName evidence="16">PanK-III</fullName>
    </alternativeName>
    <alternativeName>
        <fullName evidence="16">Pantothenic acid kinase</fullName>
    </alternativeName>
</protein>
<evidence type="ECO:0000256" key="8">
    <source>
        <dbReference type="ARBA" id="ARBA00022679"/>
    </source>
</evidence>
<dbReference type="Pfam" id="PF03309">
    <property type="entry name" value="Pan_kinase"/>
    <property type="match status" value="1"/>
</dbReference>
<name>A0ABS9MJ46_9FIRM</name>
<keyword evidence="7 16" id="KW-0963">Cytoplasm</keyword>
<feature type="binding site" evidence="16">
    <location>
        <position position="132"/>
    </location>
    <ligand>
        <name>ATP</name>
        <dbReference type="ChEBI" id="CHEBI:30616"/>
    </ligand>
</feature>
<comment type="caution">
    <text evidence="16">Lacks conserved residue(s) required for the propagation of feature annotation.</text>
</comment>
<feature type="active site" description="Proton acceptor" evidence="16">
    <location>
        <position position="109"/>
    </location>
</feature>
<evidence type="ECO:0000313" key="18">
    <source>
        <dbReference type="Proteomes" id="UP001298681"/>
    </source>
</evidence>
<dbReference type="InterPro" id="IPR043129">
    <property type="entry name" value="ATPase_NBD"/>
</dbReference>
<evidence type="ECO:0000256" key="9">
    <source>
        <dbReference type="ARBA" id="ARBA00022741"/>
    </source>
</evidence>
<evidence type="ECO:0000256" key="11">
    <source>
        <dbReference type="ARBA" id="ARBA00022840"/>
    </source>
</evidence>
<evidence type="ECO:0000256" key="5">
    <source>
        <dbReference type="ARBA" id="ARBA00011738"/>
    </source>
</evidence>
<evidence type="ECO:0000256" key="4">
    <source>
        <dbReference type="ARBA" id="ARBA00005225"/>
    </source>
</evidence>
<evidence type="ECO:0000256" key="12">
    <source>
        <dbReference type="ARBA" id="ARBA00022958"/>
    </source>
</evidence>
<dbReference type="EMBL" id="JAKNHQ010000007">
    <property type="protein sequence ID" value="MCG4610611.1"/>
    <property type="molecule type" value="Genomic_DNA"/>
</dbReference>
<dbReference type="InterPro" id="IPR004619">
    <property type="entry name" value="Type_III_PanK"/>
</dbReference>
<evidence type="ECO:0000256" key="6">
    <source>
        <dbReference type="ARBA" id="ARBA00012102"/>
    </source>
</evidence>
<feature type="binding site" evidence="16">
    <location>
        <position position="129"/>
    </location>
    <ligand>
        <name>K(+)</name>
        <dbReference type="ChEBI" id="CHEBI:29103"/>
    </ligand>
</feature>
<keyword evidence="10 16" id="KW-0418">Kinase</keyword>
<comment type="subunit">
    <text evidence="5 16">Homodimer.</text>
</comment>
<dbReference type="RefSeq" id="WP_087234795.1">
    <property type="nucleotide sequence ID" value="NZ_JAKNHQ010000007.1"/>
</dbReference>
<dbReference type="NCBIfam" id="TIGR00671">
    <property type="entry name" value="baf"/>
    <property type="match status" value="1"/>
</dbReference>
<dbReference type="Proteomes" id="UP001298681">
    <property type="component" value="Unassembled WGS sequence"/>
</dbReference>
<dbReference type="PANTHER" id="PTHR34265:SF1">
    <property type="entry name" value="TYPE III PANTOTHENATE KINASE"/>
    <property type="match status" value="1"/>
</dbReference>
<dbReference type="SUPFAM" id="SSF53067">
    <property type="entry name" value="Actin-like ATPase domain"/>
    <property type="match status" value="2"/>
</dbReference>
<feature type="binding site" evidence="16">
    <location>
        <begin position="6"/>
        <end position="13"/>
    </location>
    <ligand>
        <name>ATP</name>
        <dbReference type="ChEBI" id="CHEBI:30616"/>
    </ligand>
</feature>
<evidence type="ECO:0000256" key="13">
    <source>
        <dbReference type="ARBA" id="ARBA00022993"/>
    </source>
</evidence>
<gene>
    <name evidence="16" type="primary">coaX</name>
    <name evidence="17" type="ORF">L0P57_06650</name>
</gene>
<dbReference type="HAMAP" id="MF_01274">
    <property type="entry name" value="Pantothen_kinase_3"/>
    <property type="match status" value="1"/>
</dbReference>
<organism evidence="17 18">
    <name type="scientific">Anaeromassilibacillus senegalensis</name>
    <dbReference type="NCBI Taxonomy" id="1673717"/>
    <lineage>
        <taxon>Bacteria</taxon>
        <taxon>Bacillati</taxon>
        <taxon>Bacillota</taxon>
        <taxon>Clostridia</taxon>
        <taxon>Eubacteriales</taxon>
        <taxon>Acutalibacteraceae</taxon>
        <taxon>Anaeromassilibacillus</taxon>
    </lineage>
</organism>
<evidence type="ECO:0000256" key="16">
    <source>
        <dbReference type="HAMAP-Rule" id="MF_01274"/>
    </source>
</evidence>
<comment type="function">
    <text evidence="16">Catalyzes the phosphorylation of pantothenate (Pan), the first step in CoA biosynthesis.</text>
</comment>
<dbReference type="CDD" id="cd24015">
    <property type="entry name" value="ASKHA_NBD_PanK-III"/>
    <property type="match status" value="1"/>
</dbReference>
<evidence type="ECO:0000256" key="15">
    <source>
        <dbReference type="ARBA" id="ARBA00040883"/>
    </source>
</evidence>
<evidence type="ECO:0000313" key="17">
    <source>
        <dbReference type="EMBL" id="MCG4610611.1"/>
    </source>
</evidence>
<evidence type="ECO:0000256" key="3">
    <source>
        <dbReference type="ARBA" id="ARBA00004496"/>
    </source>
</evidence>
<dbReference type="PANTHER" id="PTHR34265">
    <property type="entry name" value="TYPE III PANTOTHENATE KINASE"/>
    <property type="match status" value="1"/>
</dbReference>
<feature type="binding site" evidence="16">
    <location>
        <begin position="107"/>
        <end position="110"/>
    </location>
    <ligand>
        <name>substrate</name>
    </ligand>
</feature>
<feature type="binding site" evidence="16">
    <location>
        <position position="184"/>
    </location>
    <ligand>
        <name>substrate</name>
    </ligand>
</feature>
<evidence type="ECO:0000256" key="10">
    <source>
        <dbReference type="ARBA" id="ARBA00022777"/>
    </source>
</evidence>
<reference evidence="17 18" key="1">
    <citation type="submission" date="2022-01" db="EMBL/GenBank/DDBJ databases">
        <title>Collection of gut derived symbiotic bacterial strains cultured from healthy donors.</title>
        <authorList>
            <person name="Lin H."/>
            <person name="Kohout C."/>
            <person name="Waligurski E."/>
            <person name="Pamer E.G."/>
        </authorList>
    </citation>
    <scope>NUCLEOTIDE SEQUENCE [LARGE SCALE GENOMIC DNA]</scope>
    <source>
        <strain evidence="17 18">DFI.7.58</strain>
    </source>
</reference>
<comment type="similarity">
    <text evidence="14 16">Belongs to the type III pantothenate kinase family.</text>
</comment>
<dbReference type="EC" id="2.7.1.33" evidence="6 16"/>
<comment type="caution">
    <text evidence="17">The sequence shown here is derived from an EMBL/GenBank/DDBJ whole genome shotgun (WGS) entry which is preliminary data.</text>
</comment>
<keyword evidence="16" id="KW-0479">Metal-binding</keyword>
<keyword evidence="9 16" id="KW-0547">Nucleotide-binding</keyword>
<keyword evidence="13 16" id="KW-0173">Coenzyme A biosynthesis</keyword>
<keyword evidence="8 16" id="KW-0808">Transferase</keyword>
<evidence type="ECO:0000256" key="2">
    <source>
        <dbReference type="ARBA" id="ARBA00001958"/>
    </source>
</evidence>
<comment type="cofactor">
    <cofactor evidence="2">
        <name>K(+)</name>
        <dbReference type="ChEBI" id="CHEBI:29103"/>
    </cofactor>
</comment>
<comment type="pathway">
    <text evidence="4 16">Cofactor biosynthesis; coenzyme A biosynthesis; CoA from (R)-pantothenate: step 1/5.</text>
</comment>
<dbReference type="NCBIfam" id="NF009855">
    <property type="entry name" value="PRK13321.1"/>
    <property type="match status" value="1"/>
</dbReference>
<dbReference type="Gene3D" id="3.30.420.40">
    <property type="match status" value="2"/>
</dbReference>
<comment type="subcellular location">
    <subcellularLocation>
        <location evidence="3 16">Cytoplasm</location>
    </subcellularLocation>
</comment>
<comment type="catalytic activity">
    <reaction evidence="1 16">
        <text>(R)-pantothenate + ATP = (R)-4'-phosphopantothenate + ADP + H(+)</text>
        <dbReference type="Rhea" id="RHEA:16373"/>
        <dbReference type="ChEBI" id="CHEBI:10986"/>
        <dbReference type="ChEBI" id="CHEBI:15378"/>
        <dbReference type="ChEBI" id="CHEBI:29032"/>
        <dbReference type="ChEBI" id="CHEBI:30616"/>
        <dbReference type="ChEBI" id="CHEBI:456216"/>
        <dbReference type="EC" id="2.7.1.33"/>
    </reaction>
</comment>
<proteinExistence type="inferred from homology"/>
<accession>A0ABS9MJ46</accession>
<dbReference type="GO" id="GO:0004594">
    <property type="term" value="F:pantothenate kinase activity"/>
    <property type="evidence" value="ECO:0007669"/>
    <property type="project" value="UniProtKB-EC"/>
</dbReference>
<keyword evidence="12 16" id="KW-0630">Potassium</keyword>
<evidence type="ECO:0000256" key="14">
    <source>
        <dbReference type="ARBA" id="ARBA00038036"/>
    </source>
</evidence>
<sequence length="256" mass="27146">MILAIDVGNSNIVLGGIDNEKIYFTVRLSTDRFKSNDEYAVLIKNLIELNGYDPADMEGSIISTVVPALATTLRLALEKITGKPCMVVGSGLKTGLNILIDNPAQLGSDLVVDAVAAIAEYPKPIVIFDLGTATTLSVVDKKGNYLGGMIMPGVVVGVEAISNRASQLPHIGLDAPKRLVGTNTIDCMKSGAIYGNAAMLDGIVERVTEELGEAPTVVATGGLARVIVPHCRRKIICDDNLMLKGLLIVYNKNKRG</sequence>
<keyword evidence="11 16" id="KW-0067">ATP-binding</keyword>
<comment type="cofactor">
    <cofactor evidence="16">
        <name>NH4(+)</name>
        <dbReference type="ChEBI" id="CHEBI:28938"/>
    </cofactor>
    <cofactor evidence="16">
        <name>K(+)</name>
        <dbReference type="ChEBI" id="CHEBI:29103"/>
    </cofactor>
    <text evidence="16">A monovalent cation. Ammonium or potassium.</text>
</comment>
<keyword evidence="18" id="KW-1185">Reference proteome</keyword>
<evidence type="ECO:0000256" key="7">
    <source>
        <dbReference type="ARBA" id="ARBA00022490"/>
    </source>
</evidence>
<evidence type="ECO:0000256" key="1">
    <source>
        <dbReference type="ARBA" id="ARBA00001206"/>
    </source>
</evidence>